<organism evidence="1 2">
    <name type="scientific">Thermonema lapsum</name>
    <dbReference type="NCBI Taxonomy" id="28195"/>
    <lineage>
        <taxon>Bacteria</taxon>
        <taxon>Pseudomonadati</taxon>
        <taxon>Bacteroidota</taxon>
        <taxon>Cytophagia</taxon>
        <taxon>Cytophagales</taxon>
        <taxon>Thermonemataceae</taxon>
        <taxon>Thermonema</taxon>
    </lineage>
</organism>
<dbReference type="Pfam" id="PF14903">
    <property type="entry name" value="WG_beta_rep"/>
    <property type="match status" value="2"/>
</dbReference>
<dbReference type="EMBL" id="JAASRN010000002">
    <property type="protein sequence ID" value="NIK73927.1"/>
    <property type="molecule type" value="Genomic_DNA"/>
</dbReference>
<evidence type="ECO:0008006" key="3">
    <source>
        <dbReference type="Google" id="ProtNLM"/>
    </source>
</evidence>
<dbReference type="Proteomes" id="UP000537126">
    <property type="component" value="Unassembled WGS sequence"/>
</dbReference>
<dbReference type="AlphaFoldDB" id="A0A846MRP1"/>
<reference evidence="1 2" key="1">
    <citation type="submission" date="2020-03" db="EMBL/GenBank/DDBJ databases">
        <title>Genomic Encyclopedia of Type Strains, Phase IV (KMG-IV): sequencing the most valuable type-strain genomes for metagenomic binning, comparative biology and taxonomic classification.</title>
        <authorList>
            <person name="Goeker M."/>
        </authorList>
    </citation>
    <scope>NUCLEOTIDE SEQUENCE [LARGE SCALE GENOMIC DNA]</scope>
    <source>
        <strain evidence="1 2">DSM 5718</strain>
    </source>
</reference>
<gene>
    <name evidence="1" type="ORF">FHS56_001440</name>
</gene>
<name>A0A846MRP1_9BACT</name>
<dbReference type="PANTHER" id="PTHR37841:SF1">
    <property type="entry name" value="DUF3298 DOMAIN-CONTAINING PROTEIN"/>
    <property type="match status" value="1"/>
</dbReference>
<sequence length="874" mass="101968">MNRRHTLLIFYILLFWVEPLWAQSVLKKGMRALIRGDYAQVETAIQRSSKRHLHHPLRYWLWALYRGIDSLPNHNYEEAHFVLNRAMDSWQAAKARDQKRWLKIARLPSLDSLLGYRDYLDYRLLLQAKASGELQAIEHYLKEHEHSPYKVEALSWRDSLAFAQAEAAGTYDAYEEFIARYPGAPQVALARQRRDMLLFEEWTREGRLSDYLDFLARFPNSHARDEAERRVFYLSTATFRLEDFVHFLERFPHSSMRQHALDMAAYLSMLAGDWSLLTPYAQEPEVQRWKEYAHLRNRPLFPYLKNGLWGLAVAGGELLISPHLEGLWEAYGCAPITDDFIVVQDSQGKLGIYDRQGRKIFSPLFEKLEWLKDGLAWVATSAGEGLIHITGLWLIDATYDRLEPFVNHTFLAEKQGRWGVLDVYGRVLIPLDYDKIELWNAEKLIVLYKSTTTELIPVELLTSLQQGNTYYPLAVFDVVELLDDRFLKVKSGDYYGVLSANLEIVLEVAYKDIQLKKNTWIVHTDEGMRLLRMSGRPLVADTFALVQPGSHYILARRDNLWHIYDYLGQCIERQVADTAWFLGSAVVLQTGKKTTALLENGRWQDWSDYHDFQLLRTTHDASRYFIQMRNRRDRIGVIDRYGQERLPFRYEAVYMLDNYLIKVHAKHRVGLVDTSGREILPLDYEGIGDLIEGTIPLMKRGRFGVFVPHKTLIEPQFESLLHAEGRYWRARVGGKWGLLDEQGNKLLPFRYDAIRLINDTLILTKQDLQWQLVQPLSRQIYWEGNRVEVFHCASSCLLLLHQGEILKIWKDGGWLSWAAGYVSPHCVQGQWLFRLEQVASESPQQWIVAWKDAAGNTLFEQSMREDELLEWDCD</sequence>
<evidence type="ECO:0000313" key="2">
    <source>
        <dbReference type="Proteomes" id="UP000537126"/>
    </source>
</evidence>
<keyword evidence="2" id="KW-1185">Reference proteome</keyword>
<dbReference type="PANTHER" id="PTHR37841">
    <property type="entry name" value="GLR2918 PROTEIN"/>
    <property type="match status" value="1"/>
</dbReference>
<accession>A0A846MRP1</accession>
<comment type="caution">
    <text evidence="1">The sequence shown here is derived from an EMBL/GenBank/DDBJ whole genome shotgun (WGS) entry which is preliminary data.</text>
</comment>
<dbReference type="Gene3D" id="1.25.40.10">
    <property type="entry name" value="Tetratricopeptide repeat domain"/>
    <property type="match status" value="1"/>
</dbReference>
<proteinExistence type="predicted"/>
<evidence type="ECO:0000313" key="1">
    <source>
        <dbReference type="EMBL" id="NIK73927.1"/>
    </source>
</evidence>
<dbReference type="InterPro" id="IPR032774">
    <property type="entry name" value="WG_beta_rep"/>
</dbReference>
<dbReference type="InterPro" id="IPR011990">
    <property type="entry name" value="TPR-like_helical_dom_sf"/>
</dbReference>
<protein>
    <recommendedName>
        <fullName evidence="3">WG repeat-containing protein</fullName>
    </recommendedName>
</protein>
<dbReference type="RefSeq" id="WP_166919180.1">
    <property type="nucleotide sequence ID" value="NZ_JAASRN010000002.1"/>
</dbReference>